<feature type="compositionally biased region" description="Polar residues" evidence="4">
    <location>
        <begin position="99"/>
        <end position="109"/>
    </location>
</feature>
<dbReference type="GO" id="GO:0016887">
    <property type="term" value="F:ATP hydrolysis activity"/>
    <property type="evidence" value="ECO:0007669"/>
    <property type="project" value="InterPro"/>
</dbReference>
<evidence type="ECO:0000259" key="5">
    <source>
        <dbReference type="PROSITE" id="PS50893"/>
    </source>
</evidence>
<evidence type="ECO:0000256" key="4">
    <source>
        <dbReference type="SAM" id="MobiDB-lite"/>
    </source>
</evidence>
<dbReference type="PANTHER" id="PTHR19211:SF129">
    <property type="entry name" value="ABC TRANSPORTER ATP-BINDING PROTEIN"/>
    <property type="match status" value="1"/>
</dbReference>
<dbReference type="Pfam" id="PF00005">
    <property type="entry name" value="ABC_tran"/>
    <property type="match status" value="2"/>
</dbReference>
<accession>A0A9P5SLU0</accession>
<dbReference type="InterPro" id="IPR050611">
    <property type="entry name" value="ABCF"/>
</dbReference>
<dbReference type="InterPro" id="IPR003439">
    <property type="entry name" value="ABC_transporter-like_ATP-bd"/>
</dbReference>
<dbReference type="GO" id="GO:0005524">
    <property type="term" value="F:ATP binding"/>
    <property type="evidence" value="ECO:0007669"/>
    <property type="project" value="UniProtKB-KW"/>
</dbReference>
<feature type="compositionally biased region" description="Basic and acidic residues" evidence="4">
    <location>
        <begin position="111"/>
        <end position="121"/>
    </location>
</feature>
<proteinExistence type="predicted"/>
<evidence type="ECO:0000256" key="1">
    <source>
        <dbReference type="ARBA" id="ARBA00022737"/>
    </source>
</evidence>
<dbReference type="PROSITE" id="PS00211">
    <property type="entry name" value="ABC_TRANSPORTER_1"/>
    <property type="match status" value="2"/>
</dbReference>
<feature type="compositionally biased region" description="Low complexity" evidence="4">
    <location>
        <begin position="122"/>
        <end position="162"/>
    </location>
</feature>
<dbReference type="EMBL" id="JAAAUY010000373">
    <property type="protein sequence ID" value="KAF9330747.1"/>
    <property type="molecule type" value="Genomic_DNA"/>
</dbReference>
<dbReference type="CDD" id="cd03221">
    <property type="entry name" value="ABCF_EF-3"/>
    <property type="match status" value="2"/>
</dbReference>
<feature type="domain" description="ABC transporter" evidence="5">
    <location>
        <begin position="198"/>
        <end position="518"/>
    </location>
</feature>
<dbReference type="InterPro" id="IPR003593">
    <property type="entry name" value="AAA+_ATPase"/>
</dbReference>
<dbReference type="AlphaFoldDB" id="A0A9P5SLU0"/>
<evidence type="ECO:0000313" key="7">
    <source>
        <dbReference type="Proteomes" id="UP000696485"/>
    </source>
</evidence>
<keyword evidence="3" id="KW-0067">ATP-binding</keyword>
<feature type="region of interest" description="Disordered" evidence="4">
    <location>
        <begin position="98"/>
        <end position="162"/>
    </location>
</feature>
<dbReference type="PANTHER" id="PTHR19211">
    <property type="entry name" value="ATP-BINDING TRANSPORT PROTEIN-RELATED"/>
    <property type="match status" value="1"/>
</dbReference>
<comment type="caution">
    <text evidence="6">The sequence shown here is derived from an EMBL/GenBank/DDBJ whole genome shotgun (WGS) entry which is preliminary data.</text>
</comment>
<evidence type="ECO:0000256" key="3">
    <source>
        <dbReference type="ARBA" id="ARBA00022840"/>
    </source>
</evidence>
<keyword evidence="7" id="KW-1185">Reference proteome</keyword>
<sequence>MVATTISSGKFLATVPESVSFDQDIQVYLCSVVDGQSFSSVSDLRAETEHFLVDAGLEDPSELNAFYASFDKLWIQGGNTVSLGVELPVASLLPKKLPTTVSAPNQPAEKTQLRQKQDPQSKQKSAKTTTRATKKQAISSSPPSSHLPDSITSSSSSPEPRSALFGRAAFTSDQSVIQAFSQQSRFHEETLSTLSKDVDLKQVSVIVDDSYLLKDTRLWLKAGTLYGFVGRNGTGKSTLLKAIGYGQLIGFPLNIRTLYIEQLPSDTPEGQTVVETVLAADTERTLLLSEARMLQEATNQDQRQLVRMLKRLAWDRVKVKLAAAQKLAIRRSGKRGADARDALLVAEAEEKAAREAYEQVPVEGVDPSLDVMAQAHEMLENVFVQLQQIEAEAAEPRAKELLQGLGFSPKNQDLPISQFSGGWRMRIALAQALFLKPDILLLDEPTNHLDLPAIVWLQQYLIDRLAEHQTVVVVSHDRHFLNAVSQEIIRLRDQMLTYHPGNYDEYEMKVEDRTKMKDRIVTGMERKRRIAQEAINKQRAIMHRTGDDKRGSVIASRQKKLERLVGHNKHENGKRFKQSYHPGYHNNLGILVERIVPEQDVTIPLPFPKELRGHPTTLLSLNNVSFAYPATTAQAGKATPLGPKVIDNVSLSLFHSSRVALLGPNGCGKSTLMSLLAGDLSPTSGTVERFSSLVKIGYFSQHNVDKLDGFRTQSALEYMIATFPEDLREPALARKYLGSFGVAGARATLPMSTLSGGEKARVALAVCVQGGPQILLLDEITNHLDMATIQGLIVALKEFAGAVVLVSHDAYFVKAVCERFEEEGSSPEDEEEYLSLQEEVGVTYHGHKLKELQRLVNVRYGPVVVLMMVKTKGAVVNLFPLQLMLRGRKHMGRVSREVCLRRFSLNKSSSLSIIFKLTIPV</sequence>
<evidence type="ECO:0000313" key="6">
    <source>
        <dbReference type="EMBL" id="KAF9330747.1"/>
    </source>
</evidence>
<dbReference type="PROSITE" id="PS50893">
    <property type="entry name" value="ABC_TRANSPORTER_2"/>
    <property type="match status" value="2"/>
</dbReference>
<gene>
    <name evidence="6" type="ORF">BG006_006324</name>
</gene>
<name>A0A9P5SLU0_9FUNG</name>
<protein>
    <recommendedName>
        <fullName evidence="5">ABC transporter domain-containing protein</fullName>
    </recommendedName>
</protein>
<evidence type="ECO:0000256" key="2">
    <source>
        <dbReference type="ARBA" id="ARBA00022741"/>
    </source>
</evidence>
<dbReference type="SMART" id="SM00382">
    <property type="entry name" value="AAA"/>
    <property type="match status" value="2"/>
</dbReference>
<dbReference type="Gene3D" id="3.40.50.300">
    <property type="entry name" value="P-loop containing nucleotide triphosphate hydrolases"/>
    <property type="match status" value="3"/>
</dbReference>
<dbReference type="SUPFAM" id="SSF52540">
    <property type="entry name" value="P-loop containing nucleoside triphosphate hydrolases"/>
    <property type="match status" value="2"/>
</dbReference>
<keyword evidence="2" id="KW-0547">Nucleotide-binding</keyword>
<dbReference type="InterPro" id="IPR017871">
    <property type="entry name" value="ABC_transporter-like_CS"/>
</dbReference>
<keyword evidence="1" id="KW-0677">Repeat</keyword>
<reference evidence="6" key="1">
    <citation type="journal article" date="2020" name="Fungal Divers.">
        <title>Resolving the Mortierellaceae phylogeny through synthesis of multi-gene phylogenetics and phylogenomics.</title>
        <authorList>
            <person name="Vandepol N."/>
            <person name="Liber J."/>
            <person name="Desiro A."/>
            <person name="Na H."/>
            <person name="Kennedy M."/>
            <person name="Barry K."/>
            <person name="Grigoriev I.V."/>
            <person name="Miller A.N."/>
            <person name="O'Donnell K."/>
            <person name="Stajich J.E."/>
            <person name="Bonito G."/>
        </authorList>
    </citation>
    <scope>NUCLEOTIDE SEQUENCE</scope>
    <source>
        <strain evidence="6">NVP1</strain>
    </source>
</reference>
<feature type="domain" description="ABC transporter" evidence="5">
    <location>
        <begin position="619"/>
        <end position="849"/>
    </location>
</feature>
<dbReference type="InterPro" id="IPR027417">
    <property type="entry name" value="P-loop_NTPase"/>
</dbReference>
<organism evidence="6 7">
    <name type="scientific">Podila minutissima</name>
    <dbReference type="NCBI Taxonomy" id="64525"/>
    <lineage>
        <taxon>Eukaryota</taxon>
        <taxon>Fungi</taxon>
        <taxon>Fungi incertae sedis</taxon>
        <taxon>Mucoromycota</taxon>
        <taxon>Mortierellomycotina</taxon>
        <taxon>Mortierellomycetes</taxon>
        <taxon>Mortierellales</taxon>
        <taxon>Mortierellaceae</taxon>
        <taxon>Podila</taxon>
    </lineage>
</organism>
<dbReference type="Proteomes" id="UP000696485">
    <property type="component" value="Unassembled WGS sequence"/>
</dbReference>